<accession>A0A0E9W6I8</accession>
<reference evidence="2" key="2">
    <citation type="journal article" date="2015" name="Fish Shellfish Immunol.">
        <title>Early steps in the European eel (Anguilla anguilla)-Vibrio vulnificus interaction in the gills: Role of the RtxA13 toxin.</title>
        <authorList>
            <person name="Callol A."/>
            <person name="Pajuelo D."/>
            <person name="Ebbesson L."/>
            <person name="Teles M."/>
            <person name="MacKenzie S."/>
            <person name="Amaro C."/>
        </authorList>
    </citation>
    <scope>NUCLEOTIDE SEQUENCE</scope>
</reference>
<dbReference type="AlphaFoldDB" id="A0A0E9W6I8"/>
<reference evidence="2" key="1">
    <citation type="submission" date="2014-11" db="EMBL/GenBank/DDBJ databases">
        <authorList>
            <person name="Amaro Gonzalez C."/>
        </authorList>
    </citation>
    <scope>NUCLEOTIDE SEQUENCE</scope>
</reference>
<name>A0A0E9W6I8_ANGAN</name>
<feature type="transmembrane region" description="Helical" evidence="1">
    <location>
        <begin position="12"/>
        <end position="39"/>
    </location>
</feature>
<evidence type="ECO:0000313" key="2">
    <source>
        <dbReference type="EMBL" id="JAH85210.1"/>
    </source>
</evidence>
<proteinExistence type="predicted"/>
<evidence type="ECO:0000256" key="1">
    <source>
        <dbReference type="SAM" id="Phobius"/>
    </source>
</evidence>
<protein>
    <submittedName>
        <fullName evidence="2">Uncharacterized protein</fullName>
    </submittedName>
</protein>
<dbReference type="EMBL" id="GBXM01023367">
    <property type="protein sequence ID" value="JAH85210.1"/>
    <property type="molecule type" value="Transcribed_RNA"/>
</dbReference>
<keyword evidence="1" id="KW-0472">Membrane</keyword>
<keyword evidence="1" id="KW-0812">Transmembrane</keyword>
<keyword evidence="1" id="KW-1133">Transmembrane helix</keyword>
<organism evidence="2">
    <name type="scientific">Anguilla anguilla</name>
    <name type="common">European freshwater eel</name>
    <name type="synonym">Muraena anguilla</name>
    <dbReference type="NCBI Taxonomy" id="7936"/>
    <lineage>
        <taxon>Eukaryota</taxon>
        <taxon>Metazoa</taxon>
        <taxon>Chordata</taxon>
        <taxon>Craniata</taxon>
        <taxon>Vertebrata</taxon>
        <taxon>Euteleostomi</taxon>
        <taxon>Actinopterygii</taxon>
        <taxon>Neopterygii</taxon>
        <taxon>Teleostei</taxon>
        <taxon>Anguilliformes</taxon>
        <taxon>Anguillidae</taxon>
        <taxon>Anguilla</taxon>
    </lineage>
</organism>
<sequence>MWLCSVRRTLITLKLALISGHCVPLGIGFCLCLICVITACSSE</sequence>